<evidence type="ECO:0000313" key="3">
    <source>
        <dbReference type="EMBL" id="KAL0630675.1"/>
    </source>
</evidence>
<name>A0ABR3G417_9PEZI</name>
<dbReference type="Proteomes" id="UP001447188">
    <property type="component" value="Unassembled WGS sequence"/>
</dbReference>
<keyword evidence="2" id="KW-1133">Transmembrane helix</keyword>
<comment type="caution">
    <text evidence="3">The sequence shown here is derived from an EMBL/GenBank/DDBJ whole genome shotgun (WGS) entry which is preliminary data.</text>
</comment>
<dbReference type="EMBL" id="JBBBZM010000428">
    <property type="protein sequence ID" value="KAL0630675.1"/>
    <property type="molecule type" value="Genomic_DNA"/>
</dbReference>
<keyword evidence="2" id="KW-0472">Membrane</keyword>
<evidence type="ECO:0000313" key="4">
    <source>
        <dbReference type="Proteomes" id="UP001447188"/>
    </source>
</evidence>
<accession>A0ABR3G417</accession>
<feature type="region of interest" description="Disordered" evidence="1">
    <location>
        <begin position="1"/>
        <end position="23"/>
    </location>
</feature>
<gene>
    <name evidence="3" type="ORF">Q9L58_010475</name>
</gene>
<keyword evidence="4" id="KW-1185">Reference proteome</keyword>
<sequence>MSEPRLLTPFEHQDQNPSYDLELPRPPFVTRRSPTPSGISLGKKIQRHLDAGMPLYIGLDPADPQNSDGCEKGEQLACVKPNKHQKLLRWLTLGVSLDTAAKFILTLGMVLALLALLWATNGLIQNRRLKSDFDFVMVIGQLIWGIFLGAPCIFGMELMWGKWRRSPSAALFFSSCWILVTIVLLITSASWIYFYHFLHVSLAKKCMEKTVKVTIALDKDSLRRMAPQAQIDTCLRKIGPKINWTLAWGIAHALFAYLAIIVVIWGRDYRRRLLEIREYEAAKNLSGGGRYDGVGLLLGTAPVGRSSSSRVAGSRKNTFERHQDNKGGTRPLSTNTMEELNGAGIIIRISGTVTSYENQGNRSPISQLSRTGSMVSSISDVSSLGMEISVEGQSFVTTSR</sequence>
<feature type="compositionally biased region" description="Basic and acidic residues" evidence="1">
    <location>
        <begin position="317"/>
        <end position="327"/>
    </location>
</feature>
<feature type="transmembrane region" description="Helical" evidence="2">
    <location>
        <begin position="138"/>
        <end position="158"/>
    </location>
</feature>
<feature type="region of interest" description="Disordered" evidence="1">
    <location>
        <begin position="307"/>
        <end position="335"/>
    </location>
</feature>
<organism evidence="3 4">
    <name type="scientific">Discina gigas</name>
    <dbReference type="NCBI Taxonomy" id="1032678"/>
    <lineage>
        <taxon>Eukaryota</taxon>
        <taxon>Fungi</taxon>
        <taxon>Dikarya</taxon>
        <taxon>Ascomycota</taxon>
        <taxon>Pezizomycotina</taxon>
        <taxon>Pezizomycetes</taxon>
        <taxon>Pezizales</taxon>
        <taxon>Discinaceae</taxon>
        <taxon>Discina</taxon>
    </lineage>
</organism>
<feature type="transmembrane region" description="Helical" evidence="2">
    <location>
        <begin position="246"/>
        <end position="266"/>
    </location>
</feature>
<feature type="transmembrane region" description="Helical" evidence="2">
    <location>
        <begin position="170"/>
        <end position="194"/>
    </location>
</feature>
<protein>
    <submittedName>
        <fullName evidence="3">Uncharacterized protein</fullName>
    </submittedName>
</protein>
<feature type="transmembrane region" description="Helical" evidence="2">
    <location>
        <begin position="90"/>
        <end position="118"/>
    </location>
</feature>
<evidence type="ECO:0000256" key="1">
    <source>
        <dbReference type="SAM" id="MobiDB-lite"/>
    </source>
</evidence>
<reference evidence="3 4" key="1">
    <citation type="submission" date="2024-02" db="EMBL/GenBank/DDBJ databases">
        <title>Discinaceae phylogenomics.</title>
        <authorList>
            <person name="Dirks A.C."/>
            <person name="James T.Y."/>
        </authorList>
    </citation>
    <scope>NUCLEOTIDE SEQUENCE [LARGE SCALE GENOMIC DNA]</scope>
    <source>
        <strain evidence="3 4">ACD0624</strain>
    </source>
</reference>
<proteinExistence type="predicted"/>
<keyword evidence="2" id="KW-0812">Transmembrane</keyword>
<evidence type="ECO:0000256" key="2">
    <source>
        <dbReference type="SAM" id="Phobius"/>
    </source>
</evidence>